<keyword evidence="3" id="KW-1185">Reference proteome</keyword>
<dbReference type="Proteomes" id="UP000294933">
    <property type="component" value="Unassembled WGS sequence"/>
</dbReference>
<protein>
    <submittedName>
        <fullName evidence="2">Uncharacterized protein</fullName>
    </submittedName>
</protein>
<accession>A0A4Y7PIW5</accession>
<reference evidence="2 3" key="1">
    <citation type="submission" date="2018-06" db="EMBL/GenBank/DDBJ databases">
        <title>A transcriptomic atlas of mushroom development highlights an independent origin of complex multicellularity.</title>
        <authorList>
            <consortium name="DOE Joint Genome Institute"/>
            <person name="Krizsan K."/>
            <person name="Almasi E."/>
            <person name="Merenyi Z."/>
            <person name="Sahu N."/>
            <person name="Viragh M."/>
            <person name="Koszo T."/>
            <person name="Mondo S."/>
            <person name="Kiss B."/>
            <person name="Balint B."/>
            <person name="Kues U."/>
            <person name="Barry K."/>
            <person name="Hegedus J.C."/>
            <person name="Henrissat B."/>
            <person name="Johnson J."/>
            <person name="Lipzen A."/>
            <person name="Ohm R."/>
            <person name="Nagy I."/>
            <person name="Pangilinan J."/>
            <person name="Yan J."/>
            <person name="Xiong Y."/>
            <person name="Grigoriev I.V."/>
            <person name="Hibbett D.S."/>
            <person name="Nagy L.G."/>
        </authorList>
    </citation>
    <scope>NUCLEOTIDE SEQUENCE [LARGE SCALE GENOMIC DNA]</scope>
    <source>
        <strain evidence="2 3">SZMC22713</strain>
    </source>
</reference>
<keyword evidence="1" id="KW-0472">Membrane</keyword>
<evidence type="ECO:0000256" key="1">
    <source>
        <dbReference type="SAM" id="Phobius"/>
    </source>
</evidence>
<name>A0A4Y7PIW5_9AGAM</name>
<evidence type="ECO:0000313" key="3">
    <source>
        <dbReference type="Proteomes" id="UP000294933"/>
    </source>
</evidence>
<dbReference type="VEuPathDB" id="FungiDB:BD410DRAFT_808942"/>
<dbReference type="AlphaFoldDB" id="A0A4Y7PIW5"/>
<evidence type="ECO:0000313" key="2">
    <source>
        <dbReference type="EMBL" id="TDL15414.1"/>
    </source>
</evidence>
<organism evidence="2 3">
    <name type="scientific">Rickenella mellea</name>
    <dbReference type="NCBI Taxonomy" id="50990"/>
    <lineage>
        <taxon>Eukaryota</taxon>
        <taxon>Fungi</taxon>
        <taxon>Dikarya</taxon>
        <taxon>Basidiomycota</taxon>
        <taxon>Agaricomycotina</taxon>
        <taxon>Agaricomycetes</taxon>
        <taxon>Hymenochaetales</taxon>
        <taxon>Rickenellaceae</taxon>
        <taxon>Rickenella</taxon>
    </lineage>
</organism>
<keyword evidence="1" id="KW-1133">Transmembrane helix</keyword>
<dbReference type="EMBL" id="ML170276">
    <property type="protein sequence ID" value="TDL15414.1"/>
    <property type="molecule type" value="Genomic_DNA"/>
</dbReference>
<feature type="transmembrane region" description="Helical" evidence="1">
    <location>
        <begin position="54"/>
        <end position="79"/>
    </location>
</feature>
<sequence length="225" mass="25774">MTTNSWVTIHAKLQIQTPRSTTRATPSFTSLADATPAMLLRYLRLFFFKIELNVVALLFGGSLLLGCGTVAGVVCFISASRSVDGRWWRGFYFSRLRHEVELRRFDVLFVASGNFTQELYALRHHKVLMLLVLGVELNRAKRLVISSNLSDFFAFLSTFSLEKYHPFYVASESHRPHCDSPSLQKVVNQLENSFSHSNVEHFMSTPRNERLVINLTHKHVRLGRN</sequence>
<gene>
    <name evidence="2" type="ORF">BD410DRAFT_808942</name>
</gene>
<proteinExistence type="predicted"/>
<keyword evidence="1" id="KW-0812">Transmembrane</keyword>